<evidence type="ECO:0000313" key="2">
    <source>
        <dbReference type="Proteomes" id="UP000006038"/>
    </source>
</evidence>
<dbReference type="Gramene" id="OB01G16340.1">
    <property type="protein sequence ID" value="OB01G16340.1"/>
    <property type="gene ID" value="OB01G16340"/>
</dbReference>
<name>J3KXC8_ORYBR</name>
<dbReference type="EnsemblPlants" id="OB01G16340.1">
    <property type="protein sequence ID" value="OB01G16340.1"/>
    <property type="gene ID" value="OB01G16340"/>
</dbReference>
<protein>
    <submittedName>
        <fullName evidence="1">Uncharacterized protein</fullName>
    </submittedName>
</protein>
<dbReference type="HOGENOM" id="CLU_2256972_0_0_1"/>
<accession>J3KXC8</accession>
<evidence type="ECO:0000313" key="1">
    <source>
        <dbReference type="EnsemblPlants" id="OB01G16340.1"/>
    </source>
</evidence>
<dbReference type="Proteomes" id="UP000006038">
    <property type="component" value="Chromosome 1"/>
</dbReference>
<organism evidence="1">
    <name type="scientific">Oryza brachyantha</name>
    <name type="common">malo sina</name>
    <dbReference type="NCBI Taxonomy" id="4533"/>
    <lineage>
        <taxon>Eukaryota</taxon>
        <taxon>Viridiplantae</taxon>
        <taxon>Streptophyta</taxon>
        <taxon>Embryophyta</taxon>
        <taxon>Tracheophyta</taxon>
        <taxon>Spermatophyta</taxon>
        <taxon>Magnoliopsida</taxon>
        <taxon>Liliopsida</taxon>
        <taxon>Poales</taxon>
        <taxon>Poaceae</taxon>
        <taxon>BOP clade</taxon>
        <taxon>Oryzoideae</taxon>
        <taxon>Oryzeae</taxon>
        <taxon>Oryzinae</taxon>
        <taxon>Oryza</taxon>
    </lineage>
</organism>
<proteinExistence type="predicted"/>
<keyword evidence="2" id="KW-1185">Reference proteome</keyword>
<reference evidence="1" key="2">
    <citation type="submission" date="2013-04" db="UniProtKB">
        <authorList>
            <consortium name="EnsemblPlants"/>
        </authorList>
    </citation>
    <scope>IDENTIFICATION</scope>
</reference>
<reference evidence="1" key="1">
    <citation type="journal article" date="2013" name="Nat. Commun.">
        <title>Whole-genome sequencing of Oryza brachyantha reveals mechanisms underlying Oryza genome evolution.</title>
        <authorList>
            <person name="Chen J."/>
            <person name="Huang Q."/>
            <person name="Gao D."/>
            <person name="Wang J."/>
            <person name="Lang Y."/>
            <person name="Liu T."/>
            <person name="Li B."/>
            <person name="Bai Z."/>
            <person name="Luis Goicoechea J."/>
            <person name="Liang C."/>
            <person name="Chen C."/>
            <person name="Zhang W."/>
            <person name="Sun S."/>
            <person name="Liao Y."/>
            <person name="Zhang X."/>
            <person name="Yang L."/>
            <person name="Song C."/>
            <person name="Wang M."/>
            <person name="Shi J."/>
            <person name="Liu G."/>
            <person name="Liu J."/>
            <person name="Zhou H."/>
            <person name="Zhou W."/>
            <person name="Yu Q."/>
            <person name="An N."/>
            <person name="Chen Y."/>
            <person name="Cai Q."/>
            <person name="Wang B."/>
            <person name="Liu B."/>
            <person name="Min J."/>
            <person name="Huang Y."/>
            <person name="Wu H."/>
            <person name="Li Z."/>
            <person name="Zhang Y."/>
            <person name="Yin Y."/>
            <person name="Song W."/>
            <person name="Jiang J."/>
            <person name="Jackson S.A."/>
            <person name="Wing R.A."/>
            <person name="Wang J."/>
            <person name="Chen M."/>
        </authorList>
    </citation>
    <scope>NUCLEOTIDE SEQUENCE [LARGE SCALE GENOMIC DNA]</scope>
    <source>
        <strain evidence="1">cv. IRGC 101232</strain>
    </source>
</reference>
<dbReference type="AlphaFoldDB" id="J3KXC8"/>
<sequence length="104" mass="10615">AAAGAPGCELRWEFESEPVRGTPKEALVARLQAGLDGMAARVQEHLLSTRAAAAITSAGVELNPDNSIALLADAVASSPFDQVNYAADEYGTAATGVARSTGND</sequence>